<sequence length="258" mass="28230">MAGTSAGTAQPPNDDPSSSEAKPAIPTSGSKPGKTRGRPADPPDVNLSKTLSYILRHGALKEKLEIRADGCIRLDELLRRPKMKNHTFEDIKRVVAENDKQRFAIIEEAQADGTIIRYIRANQGHSLKEVDQPDLTPFTDPSELPTAVHGTYLKAWKSIAQEGLKPMKRTHMHFAKGLLGEEGVISGMRASCDVFIYLDIEKCFQDGIKFFLSSNEVILTEGLPDSKLIPVEYFKKVVDKSGTILYPPAAPSNGGTGS</sequence>
<dbReference type="Gene3D" id="1.10.10.970">
    <property type="entry name" value="RNA 2'-phosphotransferase, Tpt1/KptA family, N-terminal domain"/>
    <property type="match status" value="1"/>
</dbReference>
<evidence type="ECO:0000256" key="4">
    <source>
        <dbReference type="ARBA" id="ARBA00022679"/>
    </source>
</evidence>
<reference evidence="8" key="2">
    <citation type="submission" date="2016-05" db="EMBL/GenBank/DDBJ databases">
        <title>Comparative analysis highlights variable genome content of wheat rusts and divergence of the mating loci.</title>
        <authorList>
            <person name="Cuomo C.A."/>
            <person name="Bakkeren G."/>
            <person name="Szabo L."/>
            <person name="Khalil H."/>
            <person name="Joly D."/>
            <person name="Goldberg J."/>
            <person name="Young S."/>
            <person name="Zeng Q."/>
            <person name="Fellers J."/>
        </authorList>
    </citation>
    <scope>NUCLEOTIDE SEQUENCE [LARGE SCALE GENOMIC DNA]</scope>
    <source>
        <strain evidence="8">1-1 BBBD Race 1</strain>
    </source>
</reference>
<reference evidence="9 10" key="3">
    <citation type="journal article" date="2017" name="G3 (Bethesda)">
        <title>Comparative analysis highlights variable genome content of wheat rusts and divergence of the mating loci.</title>
        <authorList>
            <person name="Cuomo C.A."/>
            <person name="Bakkeren G."/>
            <person name="Khalil H.B."/>
            <person name="Panwar V."/>
            <person name="Joly D."/>
            <person name="Linning R."/>
            <person name="Sakthikumar S."/>
            <person name="Song X."/>
            <person name="Adiconis X."/>
            <person name="Fan L."/>
            <person name="Goldberg J.M."/>
            <person name="Levin J.Z."/>
            <person name="Young S."/>
            <person name="Zeng Q."/>
            <person name="Anikster Y."/>
            <person name="Bruce M."/>
            <person name="Wang M."/>
            <person name="Yin C."/>
            <person name="McCallum B."/>
            <person name="Szabo L.J."/>
            <person name="Hulbert S."/>
            <person name="Chen X."/>
            <person name="Fellers J.P."/>
        </authorList>
    </citation>
    <scope>NUCLEOTIDE SEQUENCE</scope>
    <source>
        <strain evidence="10">Isolate 1-1 / race 1 (BBBD)</strain>
        <strain evidence="9">isolate 1-1 / race 1 (BBBD)</strain>
    </source>
</reference>
<comment type="function">
    <text evidence="1">Catalyzes the last step of tRNA splicing, the transfer of the splice junction 2'-phosphate from ligated tRNA to NAD to produce ADP-ribose 1''-2'' cyclic phosphate.</text>
</comment>
<accession>A0A180GN41</accession>
<dbReference type="GO" id="GO:0006388">
    <property type="term" value="P:tRNA splicing, via endonucleolytic cleavage and ligation"/>
    <property type="evidence" value="ECO:0007669"/>
    <property type="project" value="TreeGrafter"/>
</dbReference>
<dbReference type="PANTHER" id="PTHR12684:SF2">
    <property type="entry name" value="TRNA 2'-PHOSPHOTRANSFERASE 1"/>
    <property type="match status" value="1"/>
</dbReference>
<dbReference type="InterPro" id="IPR042080">
    <property type="entry name" value="RNA_2'-PTrans_N"/>
</dbReference>
<protein>
    <recommendedName>
        <fullName evidence="3">2'-phosphotransferase</fullName>
        <ecNumber evidence="3">2.7.1.160</ecNumber>
    </recommendedName>
</protein>
<evidence type="ECO:0000256" key="7">
    <source>
        <dbReference type="SAM" id="MobiDB-lite"/>
    </source>
</evidence>
<dbReference type="EC" id="2.7.1.160" evidence="3"/>
<evidence type="ECO:0000256" key="2">
    <source>
        <dbReference type="ARBA" id="ARBA00009836"/>
    </source>
</evidence>
<keyword evidence="5" id="KW-0520">NAD</keyword>
<dbReference type="PANTHER" id="PTHR12684">
    <property type="entry name" value="PUTATIVE PHOSPHOTRANSFERASE"/>
    <property type="match status" value="1"/>
</dbReference>
<dbReference type="InterPro" id="IPR002745">
    <property type="entry name" value="Ptrans_KptA/Tpt1"/>
</dbReference>
<reference evidence="8" key="1">
    <citation type="submission" date="2009-11" db="EMBL/GenBank/DDBJ databases">
        <authorList>
            <consortium name="The Broad Institute Genome Sequencing Platform"/>
            <person name="Ward D."/>
            <person name="Feldgarden M."/>
            <person name="Earl A."/>
            <person name="Young S.K."/>
            <person name="Zeng Q."/>
            <person name="Koehrsen M."/>
            <person name="Alvarado L."/>
            <person name="Berlin A."/>
            <person name="Bochicchio J."/>
            <person name="Borenstein D."/>
            <person name="Chapman S.B."/>
            <person name="Chen Z."/>
            <person name="Engels R."/>
            <person name="Freedman E."/>
            <person name="Gellesch M."/>
            <person name="Goldberg J."/>
            <person name="Griggs A."/>
            <person name="Gujja S."/>
            <person name="Heilman E."/>
            <person name="Heiman D."/>
            <person name="Hepburn T."/>
            <person name="Howarth C."/>
            <person name="Jen D."/>
            <person name="Larson L."/>
            <person name="Lewis B."/>
            <person name="Mehta T."/>
            <person name="Park D."/>
            <person name="Pearson M."/>
            <person name="Roberts A."/>
            <person name="Saif S."/>
            <person name="Shea T."/>
            <person name="Shenoy N."/>
            <person name="Sisk P."/>
            <person name="Stolte C."/>
            <person name="Sykes S."/>
            <person name="Thomson T."/>
            <person name="Walk T."/>
            <person name="White J."/>
            <person name="Yandava C."/>
            <person name="Izard J."/>
            <person name="Baranova O.V."/>
            <person name="Blanton J.M."/>
            <person name="Tanner A.C."/>
            <person name="Dewhirst F.E."/>
            <person name="Haas B."/>
            <person name="Nusbaum C."/>
            <person name="Birren B."/>
        </authorList>
    </citation>
    <scope>NUCLEOTIDE SEQUENCE [LARGE SCALE GENOMIC DNA]</scope>
    <source>
        <strain evidence="8">1-1 BBBD Race 1</strain>
    </source>
</reference>
<dbReference type="STRING" id="630390.A0A180GN41"/>
<evidence type="ECO:0000256" key="5">
    <source>
        <dbReference type="ARBA" id="ARBA00023027"/>
    </source>
</evidence>
<dbReference type="OrthoDB" id="419694at2759"/>
<proteinExistence type="inferred from homology"/>
<evidence type="ECO:0000256" key="1">
    <source>
        <dbReference type="ARBA" id="ARBA00003343"/>
    </source>
</evidence>
<reference evidence="9" key="4">
    <citation type="submission" date="2025-05" db="UniProtKB">
        <authorList>
            <consortium name="EnsemblFungi"/>
        </authorList>
    </citation>
    <scope>IDENTIFICATION</scope>
    <source>
        <strain evidence="9">isolate 1-1 / race 1 (BBBD)</strain>
    </source>
</reference>
<dbReference type="Pfam" id="PF01885">
    <property type="entry name" value="PTS_2-RNA"/>
    <property type="match status" value="1"/>
</dbReference>
<name>A0A180GN41_PUCT1</name>
<comment type="similarity">
    <text evidence="2">Belongs to the KptA/TPT1 family.</text>
</comment>
<evidence type="ECO:0000313" key="8">
    <source>
        <dbReference type="EMBL" id="OAV93954.1"/>
    </source>
</evidence>
<organism evidence="8">
    <name type="scientific">Puccinia triticina (isolate 1-1 / race 1 (BBBD))</name>
    <name type="common">Brown leaf rust fungus</name>
    <dbReference type="NCBI Taxonomy" id="630390"/>
    <lineage>
        <taxon>Eukaryota</taxon>
        <taxon>Fungi</taxon>
        <taxon>Dikarya</taxon>
        <taxon>Basidiomycota</taxon>
        <taxon>Pucciniomycotina</taxon>
        <taxon>Pucciniomycetes</taxon>
        <taxon>Pucciniales</taxon>
        <taxon>Pucciniaceae</taxon>
        <taxon>Puccinia</taxon>
    </lineage>
</organism>
<keyword evidence="10" id="KW-1185">Reference proteome</keyword>
<dbReference type="EMBL" id="ADAS02000045">
    <property type="protein sequence ID" value="OAV93954.1"/>
    <property type="molecule type" value="Genomic_DNA"/>
</dbReference>
<dbReference type="AlphaFoldDB" id="A0A180GN41"/>
<dbReference type="EnsemblFungi" id="PTTG_12593-t43_1">
    <property type="protein sequence ID" value="PTTG_12593-t43_1-p1"/>
    <property type="gene ID" value="PTTG_12593"/>
</dbReference>
<dbReference type="FunFam" id="3.20.170.30:FF:000002">
    <property type="entry name" value="Phosphotransferase, putative"/>
    <property type="match status" value="1"/>
</dbReference>
<dbReference type="VEuPathDB" id="FungiDB:PTTG_12593"/>
<dbReference type="GO" id="GO:0000215">
    <property type="term" value="F:tRNA 2'-phosphotransferase activity"/>
    <property type="evidence" value="ECO:0007669"/>
    <property type="project" value="UniProtKB-EC"/>
</dbReference>
<feature type="region of interest" description="Disordered" evidence="7">
    <location>
        <begin position="1"/>
        <end position="46"/>
    </location>
</feature>
<comment type="catalytic activity">
    <reaction evidence="6">
        <text>2'-phospho-[ligated tRNA] + NAD(+) = mature tRNA + ADP-alpha-D-ribose 1'',2''-cyclic phosphate + nicotinamide</text>
        <dbReference type="Rhea" id="RHEA:23324"/>
        <dbReference type="Rhea" id="RHEA-COMP:11106"/>
        <dbReference type="Rhea" id="RHEA-COMP:11107"/>
        <dbReference type="ChEBI" id="CHEBI:17154"/>
        <dbReference type="ChEBI" id="CHEBI:57540"/>
        <dbReference type="ChEBI" id="CHEBI:76596"/>
        <dbReference type="ChEBI" id="CHEBI:82883"/>
        <dbReference type="ChEBI" id="CHEBI:85027"/>
        <dbReference type="EC" id="2.7.1.160"/>
    </reaction>
</comment>
<gene>
    <name evidence="8" type="ORF">PTTG_12593</name>
</gene>
<evidence type="ECO:0000313" key="9">
    <source>
        <dbReference type="EnsemblFungi" id="PTTG_12593-t43_1-p1"/>
    </source>
</evidence>
<keyword evidence="4" id="KW-0808">Transferase</keyword>
<dbReference type="SUPFAM" id="SSF56399">
    <property type="entry name" value="ADP-ribosylation"/>
    <property type="match status" value="1"/>
</dbReference>
<dbReference type="InterPro" id="IPR042081">
    <property type="entry name" value="RNA_2'-PTrans_C"/>
</dbReference>
<evidence type="ECO:0000313" key="10">
    <source>
        <dbReference type="Proteomes" id="UP000005240"/>
    </source>
</evidence>
<feature type="compositionally biased region" description="Polar residues" evidence="7">
    <location>
        <begin position="1"/>
        <end position="20"/>
    </location>
</feature>
<dbReference type="Proteomes" id="UP000005240">
    <property type="component" value="Unassembled WGS sequence"/>
</dbReference>
<evidence type="ECO:0000256" key="6">
    <source>
        <dbReference type="ARBA" id="ARBA00047949"/>
    </source>
</evidence>
<evidence type="ECO:0000256" key="3">
    <source>
        <dbReference type="ARBA" id="ARBA00012007"/>
    </source>
</evidence>
<dbReference type="Gene3D" id="3.20.170.30">
    <property type="match status" value="1"/>
</dbReference>